<reference evidence="1" key="1">
    <citation type="submission" date="2019-03" db="EMBL/GenBank/DDBJ databases">
        <authorList>
            <person name="Mank J."/>
            <person name="Almeida P."/>
        </authorList>
    </citation>
    <scope>NUCLEOTIDE SEQUENCE</scope>
    <source>
        <strain evidence="1">78183</strain>
    </source>
</reference>
<accession>A0A6N2N920</accession>
<gene>
    <name evidence="1" type="ORF">SVIM_LOCUS483741</name>
</gene>
<protein>
    <submittedName>
        <fullName evidence="1">Uncharacterized protein</fullName>
    </submittedName>
</protein>
<proteinExistence type="predicted"/>
<dbReference type="EMBL" id="CAADRP010002207">
    <property type="protein sequence ID" value="VFU63490.1"/>
    <property type="molecule type" value="Genomic_DNA"/>
</dbReference>
<evidence type="ECO:0000313" key="1">
    <source>
        <dbReference type="EMBL" id="VFU63490.1"/>
    </source>
</evidence>
<sequence>MHRTSQFLHTSSNRAQIVMLNLHPFLDSKNMKPGDKLFDNINGAIRKCKPRNFEQWTMENVQWRYTEFNWALEEAKNWSDVVTSTSDNIIKTLIEMEGEKKMQRHKSTPILINATAELMKCQGNHITKSCEVKLVKHQ</sequence>
<name>A0A6N2N920_SALVM</name>
<organism evidence="1">
    <name type="scientific">Salix viminalis</name>
    <name type="common">Common osier</name>
    <name type="synonym">Basket willow</name>
    <dbReference type="NCBI Taxonomy" id="40686"/>
    <lineage>
        <taxon>Eukaryota</taxon>
        <taxon>Viridiplantae</taxon>
        <taxon>Streptophyta</taxon>
        <taxon>Embryophyta</taxon>
        <taxon>Tracheophyta</taxon>
        <taxon>Spermatophyta</taxon>
        <taxon>Magnoliopsida</taxon>
        <taxon>eudicotyledons</taxon>
        <taxon>Gunneridae</taxon>
        <taxon>Pentapetalae</taxon>
        <taxon>rosids</taxon>
        <taxon>fabids</taxon>
        <taxon>Malpighiales</taxon>
        <taxon>Salicaceae</taxon>
        <taxon>Saliceae</taxon>
        <taxon>Salix</taxon>
    </lineage>
</organism>
<dbReference type="AlphaFoldDB" id="A0A6N2N920"/>